<evidence type="ECO:0000313" key="3">
    <source>
        <dbReference type="Proteomes" id="UP001432099"/>
    </source>
</evidence>
<sequence length="83" mass="10171">MKQKEDDKLFFFIKISKIKTDKDYFILVVLFICFLYAIPIQRMGFYDFCFEEMRVKRSLVDIIIISIILFYVLFCSKNFKRDK</sequence>
<keyword evidence="3" id="KW-1185">Reference proteome</keyword>
<name>A0ABN6Z870_9FIRM</name>
<dbReference type="RefSeq" id="WP_161830987.1">
    <property type="nucleotide sequence ID" value="NZ_AP028127.1"/>
</dbReference>
<dbReference type="EMBL" id="AP028127">
    <property type="protein sequence ID" value="BEH90047.1"/>
    <property type="molecule type" value="Genomic_DNA"/>
</dbReference>
<proteinExistence type="predicted"/>
<accession>A0ABN6Z870</accession>
<gene>
    <name evidence="2" type="ORF">T23_01490</name>
</gene>
<protein>
    <submittedName>
        <fullName evidence="2">Uncharacterized protein</fullName>
    </submittedName>
</protein>
<keyword evidence="1" id="KW-1133">Transmembrane helix</keyword>
<feature type="transmembrane region" description="Helical" evidence="1">
    <location>
        <begin position="21"/>
        <end position="38"/>
    </location>
</feature>
<evidence type="ECO:0000256" key="1">
    <source>
        <dbReference type="SAM" id="Phobius"/>
    </source>
</evidence>
<reference evidence="2" key="1">
    <citation type="journal article" date="2024" name="Int. J. Syst. Evol. Microbiol.">
        <title>Turicibacter faecis sp. nov., isolated from faeces of heart failure mouse model.</title>
        <authorList>
            <person name="Imamura Y."/>
            <person name="Motooka D."/>
            <person name="Nakajima Y."/>
            <person name="Ito S."/>
            <person name="Kitakaze M."/>
            <person name="Iida T."/>
            <person name="Nakamura S."/>
        </authorList>
    </citation>
    <scope>NUCLEOTIDE SEQUENCE</scope>
    <source>
        <strain evidence="2">TC023</strain>
    </source>
</reference>
<keyword evidence="1" id="KW-0812">Transmembrane</keyword>
<dbReference type="Proteomes" id="UP001432099">
    <property type="component" value="Chromosome"/>
</dbReference>
<evidence type="ECO:0000313" key="2">
    <source>
        <dbReference type="EMBL" id="BEH90047.1"/>
    </source>
</evidence>
<keyword evidence="1" id="KW-0472">Membrane</keyword>
<feature type="transmembrane region" description="Helical" evidence="1">
    <location>
        <begin position="58"/>
        <end position="76"/>
    </location>
</feature>
<organism evidence="2 3">
    <name type="scientific">Turicibacter faecis</name>
    <dbReference type="NCBI Taxonomy" id="2963365"/>
    <lineage>
        <taxon>Bacteria</taxon>
        <taxon>Bacillati</taxon>
        <taxon>Bacillota</taxon>
        <taxon>Erysipelotrichia</taxon>
        <taxon>Erysipelotrichales</taxon>
        <taxon>Turicibacteraceae</taxon>
        <taxon>Turicibacter</taxon>
    </lineage>
</organism>